<protein>
    <submittedName>
        <fullName evidence="1">DUF2971 domain-containing protein</fullName>
    </submittedName>
</protein>
<comment type="caution">
    <text evidence="1">The sequence shown here is derived from an EMBL/GenBank/DDBJ whole genome shotgun (WGS) entry which is preliminary data.</text>
</comment>
<dbReference type="OrthoDB" id="4119964at2"/>
<dbReference type="AlphaFoldDB" id="A0A3S0RPY4"/>
<evidence type="ECO:0000313" key="2">
    <source>
        <dbReference type="Proteomes" id="UP000282060"/>
    </source>
</evidence>
<accession>A0A3S0RPY4</accession>
<evidence type="ECO:0000313" key="1">
    <source>
        <dbReference type="EMBL" id="RTR33630.1"/>
    </source>
</evidence>
<dbReference type="RefSeq" id="WP_126505180.1">
    <property type="nucleotide sequence ID" value="NZ_RXNV01000002.1"/>
</dbReference>
<organism evidence="1 2">
    <name type="scientific">Shewanella atlantica</name>
    <dbReference type="NCBI Taxonomy" id="271099"/>
    <lineage>
        <taxon>Bacteria</taxon>
        <taxon>Pseudomonadati</taxon>
        <taxon>Pseudomonadota</taxon>
        <taxon>Gammaproteobacteria</taxon>
        <taxon>Alteromonadales</taxon>
        <taxon>Shewanellaceae</taxon>
        <taxon>Shewanella</taxon>
    </lineage>
</organism>
<keyword evidence="2" id="KW-1185">Reference proteome</keyword>
<sequence length="291" mass="33973">MPLPPLYKYLNVMGAKLTLQNQCFRHAKPSTYNDTEDLTIRGVFDGELEDAWECLPEVLSDNLDKVLTCGFPMRDQVTAMQHAIRTRPDLVKVLQGAAHRQDEERYKEIVERHIEDINVLMQDYRVLCVTPKKNLEYMWSDYAEEHKGVMIRITPFIEKGSKFQLFKPVSYVEHRPVLYPSAKDFVEEALFGDKEALTRDKVERIIYTKTLEWEQEAEYRLAIALRAGEEPWETLPYHPEEITELHLGLEIEPEVRDELLSLAEGINPDVLVYQVKRIENGKLVSERVRPE</sequence>
<gene>
    <name evidence="1" type="ORF">EKG39_07930</name>
</gene>
<dbReference type="Pfam" id="PF11185">
    <property type="entry name" value="DUF2971"/>
    <property type="match status" value="1"/>
</dbReference>
<reference evidence="1 2" key="1">
    <citation type="submission" date="2018-12" db="EMBL/GenBank/DDBJ databases">
        <authorList>
            <person name="Yu L."/>
        </authorList>
    </citation>
    <scope>NUCLEOTIDE SEQUENCE [LARGE SCALE GENOMIC DNA]</scope>
    <source>
        <strain evidence="1 2">HAW-EB5</strain>
    </source>
</reference>
<dbReference type="Proteomes" id="UP000282060">
    <property type="component" value="Unassembled WGS sequence"/>
</dbReference>
<name>A0A3S0RPY4_9GAMM</name>
<proteinExistence type="predicted"/>
<dbReference type="InterPro" id="IPR021352">
    <property type="entry name" value="DUF2971"/>
</dbReference>
<dbReference type="EMBL" id="RXNV01000002">
    <property type="protein sequence ID" value="RTR33630.1"/>
    <property type="molecule type" value="Genomic_DNA"/>
</dbReference>